<dbReference type="Pfam" id="PF16220">
    <property type="entry name" value="DUF4880"/>
    <property type="match status" value="1"/>
</dbReference>
<keyword evidence="4" id="KW-1185">Reference proteome</keyword>
<accession>A0ABS2JWL8</accession>
<name>A0ABS2JWL8_9GAMM</name>
<dbReference type="Pfam" id="PF04773">
    <property type="entry name" value="FecR"/>
    <property type="match status" value="1"/>
</dbReference>
<dbReference type="PANTHER" id="PTHR30273:SF2">
    <property type="entry name" value="PROTEIN FECR"/>
    <property type="match status" value="1"/>
</dbReference>
<proteinExistence type="predicted"/>
<evidence type="ECO:0000259" key="1">
    <source>
        <dbReference type="Pfam" id="PF04773"/>
    </source>
</evidence>
<organism evidence="3 4">
    <name type="scientific">Dyella kyungheensis</name>
    <dbReference type="NCBI Taxonomy" id="1242174"/>
    <lineage>
        <taxon>Bacteria</taxon>
        <taxon>Pseudomonadati</taxon>
        <taxon>Pseudomonadota</taxon>
        <taxon>Gammaproteobacteria</taxon>
        <taxon>Lysobacterales</taxon>
        <taxon>Rhodanobacteraceae</taxon>
        <taxon>Dyella</taxon>
    </lineage>
</organism>
<dbReference type="PROSITE" id="PS51318">
    <property type="entry name" value="TAT"/>
    <property type="match status" value="1"/>
</dbReference>
<dbReference type="Gene3D" id="2.60.120.1440">
    <property type="match status" value="1"/>
</dbReference>
<gene>
    <name evidence="3" type="ORF">ISP20_19770</name>
</gene>
<feature type="domain" description="FecR N-terminal" evidence="2">
    <location>
        <begin position="16"/>
        <end position="55"/>
    </location>
</feature>
<dbReference type="PIRSF" id="PIRSF018266">
    <property type="entry name" value="FecR"/>
    <property type="match status" value="1"/>
</dbReference>
<evidence type="ECO:0000313" key="3">
    <source>
        <dbReference type="EMBL" id="MBM7123411.1"/>
    </source>
</evidence>
<dbReference type="InterPro" id="IPR032623">
    <property type="entry name" value="FecR_N"/>
</dbReference>
<reference evidence="3 4" key="1">
    <citation type="submission" date="2020-10" db="EMBL/GenBank/DDBJ databases">
        <title>Phylogeny of dyella-like bacteria.</title>
        <authorList>
            <person name="Fu J."/>
        </authorList>
    </citation>
    <scope>NUCLEOTIDE SEQUENCE [LARGE SCALE GENOMIC DNA]</scope>
    <source>
        <strain evidence="3 4">THG-B117</strain>
    </source>
</reference>
<dbReference type="RefSeq" id="WP_204637861.1">
    <property type="nucleotide sequence ID" value="NZ_JADIKC010000011.1"/>
</dbReference>
<evidence type="ECO:0000313" key="4">
    <source>
        <dbReference type="Proteomes" id="UP001430065"/>
    </source>
</evidence>
<sequence>MSSRSSVQGHASALHREARDWLLVLTSGRATTNDAAGFKQWCAQSTAHAQAFAETRLLWENLGTAGRQLREREPAVARHGRMTRRAFLGGAVAASAALLVARSPLHMWPSLPDVMADYRTATGEQRQIEVSPGVVVEMNTQTAMNVRRSEGRAVGIELLTGEIQLQVSDGYAGAFEVKALQGGIHAASGALCNVRCLDGRVQVTGLDGNIRVAYQGRSESLGRAQQAGYGSDGLSPVAPADTDEAIAWRRRVLVFDDRPLSEVIAEINRYRPGKIILTNDQLASRKVHAQVSLNQLGDVASLIHQAFGASVRSLPGGIVLVS</sequence>
<dbReference type="Gene3D" id="3.55.50.30">
    <property type="match status" value="1"/>
</dbReference>
<dbReference type="InterPro" id="IPR006860">
    <property type="entry name" value="FecR"/>
</dbReference>
<dbReference type="InterPro" id="IPR012373">
    <property type="entry name" value="Ferrdict_sens_TM"/>
</dbReference>
<dbReference type="PANTHER" id="PTHR30273">
    <property type="entry name" value="PERIPLASMIC SIGNAL SENSOR AND SIGMA FACTOR ACTIVATOR FECR-RELATED"/>
    <property type="match status" value="1"/>
</dbReference>
<feature type="domain" description="FecR protein" evidence="1">
    <location>
        <begin position="117"/>
        <end position="210"/>
    </location>
</feature>
<comment type="caution">
    <text evidence="3">The sequence shown here is derived from an EMBL/GenBank/DDBJ whole genome shotgun (WGS) entry which is preliminary data.</text>
</comment>
<dbReference type="EMBL" id="JADIKC010000011">
    <property type="protein sequence ID" value="MBM7123411.1"/>
    <property type="molecule type" value="Genomic_DNA"/>
</dbReference>
<dbReference type="Proteomes" id="UP001430065">
    <property type="component" value="Unassembled WGS sequence"/>
</dbReference>
<dbReference type="InterPro" id="IPR006311">
    <property type="entry name" value="TAT_signal"/>
</dbReference>
<protein>
    <submittedName>
        <fullName evidence="3">FecR domain-containing protein</fullName>
    </submittedName>
</protein>
<evidence type="ECO:0000259" key="2">
    <source>
        <dbReference type="Pfam" id="PF16220"/>
    </source>
</evidence>